<accession>A0A3D4V555</accession>
<dbReference type="EMBL" id="DPIY01000002">
    <property type="protein sequence ID" value="HCT55924.1"/>
    <property type="molecule type" value="Genomic_DNA"/>
</dbReference>
<gene>
    <name evidence="1" type="ORF">DGD08_01785</name>
</gene>
<organism evidence="1 2">
    <name type="scientific">Gemmatimonas aurantiaca</name>
    <dbReference type="NCBI Taxonomy" id="173480"/>
    <lineage>
        <taxon>Bacteria</taxon>
        <taxon>Pseudomonadati</taxon>
        <taxon>Gemmatimonadota</taxon>
        <taxon>Gemmatimonadia</taxon>
        <taxon>Gemmatimonadales</taxon>
        <taxon>Gemmatimonadaceae</taxon>
        <taxon>Gemmatimonas</taxon>
    </lineage>
</organism>
<protein>
    <submittedName>
        <fullName evidence="1">Uncharacterized protein</fullName>
    </submittedName>
</protein>
<reference evidence="1 2" key="1">
    <citation type="journal article" date="2018" name="Nat. Biotechnol.">
        <title>A standardized bacterial taxonomy based on genome phylogeny substantially revises the tree of life.</title>
        <authorList>
            <person name="Parks D.H."/>
            <person name="Chuvochina M."/>
            <person name="Waite D.W."/>
            <person name="Rinke C."/>
            <person name="Skarshewski A."/>
            <person name="Chaumeil P.A."/>
            <person name="Hugenholtz P."/>
        </authorList>
    </citation>
    <scope>NUCLEOTIDE SEQUENCE [LARGE SCALE GENOMIC DNA]</scope>
    <source>
        <strain evidence="1">UBA8844</strain>
    </source>
</reference>
<comment type="caution">
    <text evidence="1">The sequence shown here is derived from an EMBL/GenBank/DDBJ whole genome shotgun (WGS) entry which is preliminary data.</text>
</comment>
<dbReference type="Proteomes" id="UP000264071">
    <property type="component" value="Unassembled WGS sequence"/>
</dbReference>
<evidence type="ECO:0000313" key="1">
    <source>
        <dbReference type="EMBL" id="HCT55924.1"/>
    </source>
</evidence>
<evidence type="ECO:0000313" key="2">
    <source>
        <dbReference type="Proteomes" id="UP000264071"/>
    </source>
</evidence>
<proteinExistence type="predicted"/>
<sequence>MTRAQKITEVEQSLAEVKVAISRIVTGGQAYGAENRTMQRADLKVLQDRQTALEGELARLQRKHRISTYGVAL</sequence>
<name>A0A3D4V555_9BACT</name>
<dbReference type="AlphaFoldDB" id="A0A3D4V555"/>